<dbReference type="RefSeq" id="WP_235226817.1">
    <property type="nucleotide sequence ID" value="NZ_JAKGAQ010000004.1"/>
</dbReference>
<sequence>MTSGSKGKVSVSSAEFRTQAEENIRIFRETIARKLPHIALLSGELLESETQRSYLLSEFRHALRIFVLCRYFLCFAEDAISGSNTNESFPTFKSFAEQWSEYFEQFNDAKSGAMVASISHAFSSVFKVDESGFLEAFTNASTKEDVARVFAEAISEKDPEASADDVQARLLDQLSKRKDSSEKLVADSISELWKAPLPKTDEGAVDRCLAFLEADENWHYWSVFFGKLFSGEQPSLELAEQISKIPDEIWMTGLRLLLSELRPYQQL</sequence>
<reference evidence="1 2" key="1">
    <citation type="submission" date="2022-01" db="EMBL/GenBank/DDBJ databases">
        <title>Octadecabacter sp. nov., isolated from a marine alga.</title>
        <authorList>
            <person name="Jin M.S."/>
            <person name="Kim H.M."/>
            <person name="Han D.M."/>
            <person name="Jung J.J."/>
            <person name="Jeon C.O."/>
        </authorList>
    </citation>
    <scope>NUCLEOTIDE SEQUENCE [LARGE SCALE GENOMIC DNA]</scope>
    <source>
        <strain evidence="1 2">G9-8</strain>
    </source>
</reference>
<organism evidence="1 2">
    <name type="scientific">Octadecabacter dasysiphoniae</name>
    <dbReference type="NCBI Taxonomy" id="2909341"/>
    <lineage>
        <taxon>Bacteria</taxon>
        <taxon>Pseudomonadati</taxon>
        <taxon>Pseudomonadota</taxon>
        <taxon>Alphaproteobacteria</taxon>
        <taxon>Rhodobacterales</taxon>
        <taxon>Roseobacteraceae</taxon>
        <taxon>Octadecabacter</taxon>
    </lineage>
</organism>
<protein>
    <submittedName>
        <fullName evidence="1">Uncharacterized protein</fullName>
    </submittedName>
</protein>
<dbReference type="Proteomes" id="UP001200557">
    <property type="component" value="Unassembled WGS sequence"/>
</dbReference>
<evidence type="ECO:0000313" key="1">
    <source>
        <dbReference type="EMBL" id="MCF2872493.1"/>
    </source>
</evidence>
<evidence type="ECO:0000313" key="2">
    <source>
        <dbReference type="Proteomes" id="UP001200557"/>
    </source>
</evidence>
<keyword evidence="2" id="KW-1185">Reference proteome</keyword>
<comment type="caution">
    <text evidence="1">The sequence shown here is derived from an EMBL/GenBank/DDBJ whole genome shotgun (WGS) entry which is preliminary data.</text>
</comment>
<accession>A0ABS9D2F4</accession>
<gene>
    <name evidence="1" type="ORF">L0664_15565</name>
</gene>
<name>A0ABS9D2F4_9RHOB</name>
<proteinExistence type="predicted"/>
<dbReference type="EMBL" id="JAKGAQ010000004">
    <property type="protein sequence ID" value="MCF2872493.1"/>
    <property type="molecule type" value="Genomic_DNA"/>
</dbReference>